<proteinExistence type="predicted"/>
<reference evidence="1" key="2">
    <citation type="submission" date="2020-11" db="EMBL/GenBank/DDBJ databases">
        <authorList>
            <person name="McCartney M.A."/>
            <person name="Auch B."/>
            <person name="Kono T."/>
            <person name="Mallez S."/>
            <person name="Becker A."/>
            <person name="Gohl D.M."/>
            <person name="Silverstein K.A.T."/>
            <person name="Koren S."/>
            <person name="Bechman K.B."/>
            <person name="Herman A."/>
            <person name="Abrahante J.E."/>
            <person name="Garbe J."/>
        </authorList>
    </citation>
    <scope>NUCLEOTIDE SEQUENCE</scope>
    <source>
        <strain evidence="1">Duluth1</strain>
        <tissue evidence="1">Whole animal</tissue>
    </source>
</reference>
<reference evidence="1" key="1">
    <citation type="journal article" date="2019" name="bioRxiv">
        <title>The Genome of the Zebra Mussel, Dreissena polymorpha: A Resource for Invasive Species Research.</title>
        <authorList>
            <person name="McCartney M.A."/>
            <person name="Auch B."/>
            <person name="Kono T."/>
            <person name="Mallez S."/>
            <person name="Zhang Y."/>
            <person name="Obille A."/>
            <person name="Becker A."/>
            <person name="Abrahante J.E."/>
            <person name="Garbe J."/>
            <person name="Badalamenti J.P."/>
            <person name="Herman A."/>
            <person name="Mangelson H."/>
            <person name="Liachko I."/>
            <person name="Sullivan S."/>
            <person name="Sone E.D."/>
            <person name="Koren S."/>
            <person name="Silverstein K.A.T."/>
            <person name="Beckman K.B."/>
            <person name="Gohl D.M."/>
        </authorList>
    </citation>
    <scope>NUCLEOTIDE SEQUENCE</scope>
    <source>
        <strain evidence="1">Duluth1</strain>
        <tissue evidence="1">Whole animal</tissue>
    </source>
</reference>
<comment type="caution">
    <text evidence="1">The sequence shown here is derived from an EMBL/GenBank/DDBJ whole genome shotgun (WGS) entry which is preliminary data.</text>
</comment>
<sequence>MRCQQILNIFIVDTIIVTADKGGICDVVPKRSDCLVQSTHCVNKEIDEDYYDCECNAGFKKPITGKKRDVYCDGTVNVYWVLINFIFK</sequence>
<accession>A0A9D4R9U7</accession>
<gene>
    <name evidence="1" type="ORF">DPMN_023361</name>
</gene>
<dbReference type="Proteomes" id="UP000828390">
    <property type="component" value="Unassembled WGS sequence"/>
</dbReference>
<organism evidence="1 2">
    <name type="scientific">Dreissena polymorpha</name>
    <name type="common">Zebra mussel</name>
    <name type="synonym">Mytilus polymorpha</name>
    <dbReference type="NCBI Taxonomy" id="45954"/>
    <lineage>
        <taxon>Eukaryota</taxon>
        <taxon>Metazoa</taxon>
        <taxon>Spiralia</taxon>
        <taxon>Lophotrochozoa</taxon>
        <taxon>Mollusca</taxon>
        <taxon>Bivalvia</taxon>
        <taxon>Autobranchia</taxon>
        <taxon>Heteroconchia</taxon>
        <taxon>Euheterodonta</taxon>
        <taxon>Imparidentia</taxon>
        <taxon>Neoheterodontei</taxon>
        <taxon>Myida</taxon>
        <taxon>Dreissenoidea</taxon>
        <taxon>Dreissenidae</taxon>
        <taxon>Dreissena</taxon>
    </lineage>
</organism>
<dbReference type="EMBL" id="JAIWYP010000002">
    <property type="protein sequence ID" value="KAH3860461.1"/>
    <property type="molecule type" value="Genomic_DNA"/>
</dbReference>
<protein>
    <submittedName>
        <fullName evidence="1">Uncharacterized protein</fullName>
    </submittedName>
</protein>
<dbReference type="AlphaFoldDB" id="A0A9D4R9U7"/>
<evidence type="ECO:0000313" key="1">
    <source>
        <dbReference type="EMBL" id="KAH3860461.1"/>
    </source>
</evidence>
<evidence type="ECO:0000313" key="2">
    <source>
        <dbReference type="Proteomes" id="UP000828390"/>
    </source>
</evidence>
<name>A0A9D4R9U7_DREPO</name>
<keyword evidence="2" id="KW-1185">Reference proteome</keyword>